<gene>
    <name evidence="2" type="ORF">HERI1096_LOCUS3812</name>
</gene>
<reference evidence="2" key="1">
    <citation type="submission" date="2021-01" db="EMBL/GenBank/DDBJ databases">
        <authorList>
            <person name="Corre E."/>
            <person name="Pelletier E."/>
            <person name="Niang G."/>
            <person name="Scheremetjew M."/>
            <person name="Finn R."/>
            <person name="Kale V."/>
            <person name="Holt S."/>
            <person name="Cochrane G."/>
            <person name="Meng A."/>
            <person name="Brown T."/>
            <person name="Cohen L."/>
        </authorList>
    </citation>
    <scope>NUCLEOTIDE SEQUENCE</scope>
    <source>
        <strain evidence="2">CCMP281</strain>
    </source>
</reference>
<protein>
    <submittedName>
        <fullName evidence="2">Uncharacterized protein</fullName>
    </submittedName>
</protein>
<proteinExistence type="predicted"/>
<accession>A0A7S3AFI9</accession>
<evidence type="ECO:0000313" key="2">
    <source>
        <dbReference type="EMBL" id="CAE0103154.1"/>
    </source>
</evidence>
<feature type="region of interest" description="Disordered" evidence="1">
    <location>
        <begin position="50"/>
        <end position="77"/>
    </location>
</feature>
<dbReference type="EMBL" id="HBHX01006921">
    <property type="protein sequence ID" value="CAE0103154.1"/>
    <property type="molecule type" value="Transcribed_RNA"/>
</dbReference>
<organism evidence="2">
    <name type="scientific">Haptolina ericina</name>
    <dbReference type="NCBI Taxonomy" id="156174"/>
    <lineage>
        <taxon>Eukaryota</taxon>
        <taxon>Haptista</taxon>
        <taxon>Haptophyta</taxon>
        <taxon>Prymnesiophyceae</taxon>
        <taxon>Prymnesiales</taxon>
        <taxon>Prymnesiaceae</taxon>
        <taxon>Haptolina</taxon>
    </lineage>
</organism>
<dbReference type="AlphaFoldDB" id="A0A7S3AFI9"/>
<evidence type="ECO:0000256" key="1">
    <source>
        <dbReference type="SAM" id="MobiDB-lite"/>
    </source>
</evidence>
<name>A0A7S3AFI9_9EUKA</name>
<sequence length="125" mass="13873">MLTLPDVLLMFRVADDWPIERQRDLFTLAQDYLEGSLDDLLHFYPLPRSSAASKTPPRATRRATHASAVSSEETTEETHHINRTVVIAATDAALNMGLQSTDLVLTLHSVSEGTLHLKNDVLHGK</sequence>